<dbReference type="EMBL" id="JQJD01000001">
    <property type="protein sequence ID" value="KGN83235.1"/>
    <property type="molecule type" value="Genomic_DNA"/>
</dbReference>
<keyword evidence="3 8" id="KW-0645">Protease</keyword>
<name>A0A0A2EZY9_PORCN</name>
<dbReference type="Pfam" id="PF18962">
    <property type="entry name" value="Por_Secre_tail"/>
    <property type="match status" value="1"/>
</dbReference>
<dbReference type="GO" id="GO:0004252">
    <property type="term" value="F:serine-type endopeptidase activity"/>
    <property type="evidence" value="ECO:0007669"/>
    <property type="project" value="UniProtKB-UniRule"/>
</dbReference>
<dbReference type="InterPro" id="IPR003961">
    <property type="entry name" value="FN3_dom"/>
</dbReference>
<dbReference type="Pfam" id="PF16361">
    <property type="entry name" value="Peptidase_S8_N"/>
    <property type="match status" value="1"/>
</dbReference>
<organism evidence="12 13">
    <name type="scientific">Porphyromonas cangingivalis</name>
    <dbReference type="NCBI Taxonomy" id="36874"/>
    <lineage>
        <taxon>Bacteria</taxon>
        <taxon>Pseudomonadati</taxon>
        <taxon>Bacteroidota</taxon>
        <taxon>Bacteroidia</taxon>
        <taxon>Bacteroidales</taxon>
        <taxon>Porphyromonadaceae</taxon>
        <taxon>Porphyromonas</taxon>
    </lineage>
</organism>
<feature type="active site" description="Charge relay system" evidence="8">
    <location>
        <position position="229"/>
    </location>
</feature>
<proteinExistence type="inferred from homology"/>
<dbReference type="InterPro" id="IPR051048">
    <property type="entry name" value="Peptidase_S8/S53_subtilisin"/>
</dbReference>
<dbReference type="PANTHER" id="PTHR43399">
    <property type="entry name" value="SUBTILISIN-RELATED"/>
    <property type="match status" value="1"/>
</dbReference>
<dbReference type="InterPro" id="IPR036116">
    <property type="entry name" value="FN3_sf"/>
</dbReference>
<dbReference type="Pfam" id="PF00082">
    <property type="entry name" value="Peptidase_S8"/>
    <property type="match status" value="1"/>
</dbReference>
<dbReference type="PROSITE" id="PS51257">
    <property type="entry name" value="PROKAR_LIPOPROTEIN"/>
    <property type="match status" value="1"/>
</dbReference>
<gene>
    <name evidence="12" type="ORF">HQ35_00225</name>
</gene>
<keyword evidence="5" id="KW-0788">Thiol protease</keyword>
<dbReference type="InterPro" id="IPR023828">
    <property type="entry name" value="Peptidase_S8_Ser-AS"/>
</dbReference>
<dbReference type="STRING" id="36874.HQ34_10065"/>
<evidence type="ECO:0000256" key="1">
    <source>
        <dbReference type="ARBA" id="ARBA00006067"/>
    </source>
</evidence>
<keyword evidence="13" id="KW-1185">Reference proteome</keyword>
<evidence type="ECO:0000256" key="6">
    <source>
        <dbReference type="ARBA" id="ARBA00022825"/>
    </source>
</evidence>
<dbReference type="RefSeq" id="WP_036849801.1">
    <property type="nucleotide sequence ID" value="NZ_JQJD01000001.1"/>
</dbReference>
<feature type="domain" description="Secretion system C-terminal sorting" evidence="11">
    <location>
        <begin position="842"/>
        <end position="913"/>
    </location>
</feature>
<keyword evidence="4 8" id="KW-0378">Hydrolase</keyword>
<evidence type="ECO:0000256" key="3">
    <source>
        <dbReference type="ARBA" id="ARBA00022670"/>
    </source>
</evidence>
<evidence type="ECO:0000256" key="5">
    <source>
        <dbReference type="ARBA" id="ARBA00022807"/>
    </source>
</evidence>
<feature type="active site" description="Charge relay system" evidence="8">
    <location>
        <position position="284"/>
    </location>
</feature>
<evidence type="ECO:0000259" key="10">
    <source>
        <dbReference type="Pfam" id="PF16361"/>
    </source>
</evidence>
<dbReference type="PROSITE" id="PS00137">
    <property type="entry name" value="SUBTILASE_HIS"/>
    <property type="match status" value="1"/>
</dbReference>
<dbReference type="eggNOG" id="COG1404">
    <property type="taxonomic scope" value="Bacteria"/>
</dbReference>
<dbReference type="SUPFAM" id="SSF52743">
    <property type="entry name" value="Subtilisin-like"/>
    <property type="match status" value="1"/>
</dbReference>
<dbReference type="GO" id="GO:0006508">
    <property type="term" value="P:proteolysis"/>
    <property type="evidence" value="ECO:0007669"/>
    <property type="project" value="UniProtKB-KW"/>
</dbReference>
<feature type="domain" description="Peptidase S8/S53" evidence="9">
    <location>
        <begin position="221"/>
        <end position="507"/>
    </location>
</feature>
<comment type="similarity">
    <text evidence="2 8">Belongs to the peptidase S8 family.</text>
</comment>
<evidence type="ECO:0000259" key="9">
    <source>
        <dbReference type="Pfam" id="PF00082"/>
    </source>
</evidence>
<keyword evidence="6 8" id="KW-0720">Serine protease</keyword>
<dbReference type="PROSITE" id="PS51892">
    <property type="entry name" value="SUBTILASE"/>
    <property type="match status" value="1"/>
</dbReference>
<dbReference type="InterPro" id="IPR000209">
    <property type="entry name" value="Peptidase_S8/S53_dom"/>
</dbReference>
<evidence type="ECO:0000256" key="4">
    <source>
        <dbReference type="ARBA" id="ARBA00022801"/>
    </source>
</evidence>
<dbReference type="SUPFAM" id="SSF49265">
    <property type="entry name" value="Fibronectin type III"/>
    <property type="match status" value="1"/>
</dbReference>
<dbReference type="OrthoDB" id="1489355at2"/>
<dbReference type="Gene3D" id="2.60.40.10">
    <property type="entry name" value="Immunoglobulins"/>
    <property type="match status" value="1"/>
</dbReference>
<reference evidence="12 13" key="1">
    <citation type="submission" date="2014-08" db="EMBL/GenBank/DDBJ databases">
        <title>Porphyromonas cangingivalis strain:COT-109_OH1386 Genome sequencing.</title>
        <authorList>
            <person name="Wallis C."/>
            <person name="Deusch O."/>
            <person name="O'Flynn C."/>
            <person name="Davis I."/>
            <person name="Jospin G."/>
            <person name="Darling A.E."/>
            <person name="Coil D.A."/>
            <person name="Alexiev A."/>
            <person name="Horsfall A."/>
            <person name="Kirkwood N."/>
            <person name="Harris S."/>
            <person name="Eisen J.A."/>
        </authorList>
    </citation>
    <scope>NUCLEOTIDE SEQUENCE [LARGE SCALE GENOMIC DNA]</scope>
    <source>
        <strain evidence="13">COT-109 OH1386</strain>
    </source>
</reference>
<feature type="active site" description="Charge relay system" evidence="8">
    <location>
        <position position="474"/>
    </location>
</feature>
<dbReference type="InterPro" id="IPR036852">
    <property type="entry name" value="Peptidase_S8/S53_dom_sf"/>
</dbReference>
<dbReference type="NCBIfam" id="TIGR04183">
    <property type="entry name" value="Por_Secre_tail"/>
    <property type="match status" value="1"/>
</dbReference>
<feature type="domain" description="Subtilase N-terminal" evidence="10">
    <location>
        <begin position="86"/>
        <end position="197"/>
    </location>
</feature>
<accession>A0A0A2EZY9</accession>
<evidence type="ECO:0000313" key="12">
    <source>
        <dbReference type="EMBL" id="KGN83235.1"/>
    </source>
</evidence>
<comment type="similarity">
    <text evidence="1">Belongs to the peptidase C25 family.</text>
</comment>
<evidence type="ECO:0008006" key="14">
    <source>
        <dbReference type="Google" id="ProtNLM"/>
    </source>
</evidence>
<evidence type="ECO:0000256" key="7">
    <source>
        <dbReference type="ARBA" id="ARBA00023026"/>
    </source>
</evidence>
<dbReference type="CDD" id="cd00063">
    <property type="entry name" value="FN3"/>
    <property type="match status" value="1"/>
</dbReference>
<dbReference type="PROSITE" id="PS00138">
    <property type="entry name" value="SUBTILASE_SER"/>
    <property type="match status" value="1"/>
</dbReference>
<dbReference type="PRINTS" id="PR00723">
    <property type="entry name" value="SUBTILISIN"/>
</dbReference>
<protein>
    <recommendedName>
        <fullName evidence="14">Por secretion system C-terminal sorting domain-containing protein</fullName>
    </recommendedName>
</protein>
<sequence>MNKKYILLTLLGVSMTLGGCRQDDLDLPVQDPEQLAIETIVDNTEETLPNVIRVRFSEVEGERIEHLLQEQRESANKSETHSIPILEEIKATHMERVFPYAGKYEERTRRAGLHLWYDITLENEGSEAELMAARDRAMALIEKSSGVTATELVYTPKIPQTKAVKFEMGQVRSLRSATTLPMNDPMLPGQWHYHNDGSLIRSKVGADINLFEAWKNESGKSEVIVSIVDGGIDVKHEDLKDNMYINEAELNGVKGKDDDGNGHVDDIYGYNFYLREGTINPVDHGTHVAGTVAARNNNGIGVCGVAGGNGEIGSGVKLMSCQTFDVDPRDKKLKGSGFAQAIKYGADNGAVISQNSWGTPGSTRIPLSTKEAIDYFIKNAGCDEQGNQLPNSPMKGGVVIFAAGNEGTDYMAAPASYSKVVSVSAMSTDFRVSPYSNRGDWISIMAPGGDIYQHRGQVLSTLPNNEYGYMQGTSMACPHVSGIAALIVSKFGGQGFTADELIKRLKTAISPVDINVMNPEYAGRLGIGYIDAAAAISGKVSTTAPEIVRWDKVTSAHTGLDLTWYVAADADDQKAFSYNIYVDKEPLSKEKFVKVHKVTVTKPAAKIGDIISYQLKGLKPDTHYYLAIEAYDRWGNVSEPIFEEGKTLSNHNPVITVPDHQAIRLSDNDSYDLKLSVSDPDGHKWTHKIEGPSHGVTVERVNDQLKLHFRVVVTQGSYKVKIVVTDELGGRAEKDIEFEIYQNMAPKQIKSFEKAYLPISRNPLKIDLSTYFSDANKDILKYTVRNIGTSNATAIIEDAIMTVSGTALGRTALEITATDPKGMQAKAIFEIEVVKDELVHVIYPIPVSTTLNIRFASHLRQAFVQIFTLSGEEALSRTIALPEGQPVSQLDVRSLSTGTYILRVDAEGKEYRQSFIKR</sequence>
<dbReference type="Gene3D" id="3.40.50.200">
    <property type="entry name" value="Peptidase S8/S53 domain"/>
    <property type="match status" value="1"/>
</dbReference>
<comment type="caution">
    <text evidence="12">The sequence shown here is derived from an EMBL/GenBank/DDBJ whole genome shotgun (WGS) entry which is preliminary data.</text>
</comment>
<dbReference type="PANTHER" id="PTHR43399:SF4">
    <property type="entry name" value="CELL WALL-ASSOCIATED PROTEASE"/>
    <property type="match status" value="1"/>
</dbReference>
<keyword evidence="7" id="KW-0843">Virulence</keyword>
<dbReference type="InterPro" id="IPR013783">
    <property type="entry name" value="Ig-like_fold"/>
</dbReference>
<dbReference type="InterPro" id="IPR015500">
    <property type="entry name" value="Peptidase_S8_subtilisin-rel"/>
</dbReference>
<dbReference type="AlphaFoldDB" id="A0A0A2EZY9"/>
<evidence type="ECO:0000259" key="11">
    <source>
        <dbReference type="Pfam" id="PF18962"/>
    </source>
</evidence>
<dbReference type="Proteomes" id="UP000030125">
    <property type="component" value="Unassembled WGS sequence"/>
</dbReference>
<evidence type="ECO:0000256" key="8">
    <source>
        <dbReference type="PROSITE-ProRule" id="PRU01240"/>
    </source>
</evidence>
<dbReference type="InterPro" id="IPR032304">
    <property type="entry name" value="Peptidase_S8_N"/>
</dbReference>
<dbReference type="GO" id="GO:0008234">
    <property type="term" value="F:cysteine-type peptidase activity"/>
    <property type="evidence" value="ECO:0007669"/>
    <property type="project" value="UniProtKB-KW"/>
</dbReference>
<dbReference type="InterPro" id="IPR022398">
    <property type="entry name" value="Peptidase_S8_His-AS"/>
</dbReference>
<dbReference type="InterPro" id="IPR026444">
    <property type="entry name" value="Secre_tail"/>
</dbReference>
<evidence type="ECO:0000313" key="13">
    <source>
        <dbReference type="Proteomes" id="UP000030125"/>
    </source>
</evidence>
<evidence type="ECO:0000256" key="2">
    <source>
        <dbReference type="ARBA" id="ARBA00011073"/>
    </source>
</evidence>